<evidence type="ECO:0000313" key="6">
    <source>
        <dbReference type="EMBL" id="PTW45937.1"/>
    </source>
</evidence>
<dbReference type="Gene3D" id="1.10.260.40">
    <property type="entry name" value="lambda repressor-like DNA-binding domains"/>
    <property type="match status" value="1"/>
</dbReference>
<dbReference type="SUPFAM" id="SSF47413">
    <property type="entry name" value="lambda repressor-like DNA-binding domains"/>
    <property type="match status" value="1"/>
</dbReference>
<proteinExistence type="predicted"/>
<dbReference type="InterPro" id="IPR010982">
    <property type="entry name" value="Lambda_DNA-bd_dom_sf"/>
</dbReference>
<keyword evidence="2" id="KW-0238">DNA-binding</keyword>
<evidence type="ECO:0000313" key="7">
    <source>
        <dbReference type="Proteomes" id="UP000244013"/>
    </source>
</evidence>
<organism evidence="6 7">
    <name type="scientific">Sphingomonas faeni</name>
    <dbReference type="NCBI Taxonomy" id="185950"/>
    <lineage>
        <taxon>Bacteria</taxon>
        <taxon>Pseudomonadati</taxon>
        <taxon>Pseudomonadota</taxon>
        <taxon>Alphaproteobacteria</taxon>
        <taxon>Sphingomonadales</taxon>
        <taxon>Sphingomonadaceae</taxon>
        <taxon>Sphingomonas</taxon>
    </lineage>
</organism>
<feature type="domain" description="HTH lacI-type" evidence="5">
    <location>
        <begin position="1"/>
        <end position="41"/>
    </location>
</feature>
<evidence type="ECO:0000256" key="4">
    <source>
        <dbReference type="SAM" id="MobiDB-lite"/>
    </source>
</evidence>
<dbReference type="CDD" id="cd01545">
    <property type="entry name" value="PBP1_SalR"/>
    <property type="match status" value="1"/>
</dbReference>
<dbReference type="Pfam" id="PF00356">
    <property type="entry name" value="LacI"/>
    <property type="match status" value="1"/>
</dbReference>
<evidence type="ECO:0000259" key="5">
    <source>
        <dbReference type="PROSITE" id="PS50932"/>
    </source>
</evidence>
<dbReference type="AlphaFoldDB" id="A0A2T5U352"/>
<feature type="compositionally biased region" description="Basic and acidic residues" evidence="4">
    <location>
        <begin position="299"/>
        <end position="311"/>
    </location>
</feature>
<keyword evidence="1" id="KW-0805">Transcription regulation</keyword>
<feature type="region of interest" description="Disordered" evidence="4">
    <location>
        <begin position="296"/>
        <end position="324"/>
    </location>
</feature>
<evidence type="ECO:0000256" key="1">
    <source>
        <dbReference type="ARBA" id="ARBA00023015"/>
    </source>
</evidence>
<dbReference type="PANTHER" id="PTHR30146:SF153">
    <property type="entry name" value="LACTOSE OPERON REPRESSOR"/>
    <property type="match status" value="1"/>
</dbReference>
<dbReference type="GO" id="GO:0000976">
    <property type="term" value="F:transcription cis-regulatory region binding"/>
    <property type="evidence" value="ECO:0007669"/>
    <property type="project" value="TreeGrafter"/>
</dbReference>
<sequence>MTVSRVINGRASVDPTTRASVQDAIDALGYTPNLAARSLVTSTELKIGVIYANPSAAFMSDFLTGVFEEASIRGARLILLKGEDGRPPSPAALENLVATGISGMICAPPLSESAAVLDVLRKARVPVAAVGAHDVDNVICVRIDDRLAAYEMTRELIAMGHRRLGFVVGNPDQVASLKRLDGFYAAVREHPGVRATIAQGDFSFASGLAAGDQLLQADPPPTAIFASNDDMAAAVVSVAHRRQLDVPRELTVVGFDDTTAAVMLWPPLTTVHQPVRRLAAEALGLLVAEIATPPRTPTKRADRVLDHEIVKRQSTSPPQDDATA</sequence>
<gene>
    <name evidence="6" type="ORF">C8J25_106189</name>
</gene>
<dbReference type="CDD" id="cd01392">
    <property type="entry name" value="HTH_LacI"/>
    <property type="match status" value="1"/>
</dbReference>
<dbReference type="InterPro" id="IPR046335">
    <property type="entry name" value="LacI/GalR-like_sensor"/>
</dbReference>
<evidence type="ECO:0000256" key="3">
    <source>
        <dbReference type="ARBA" id="ARBA00023163"/>
    </source>
</evidence>
<dbReference type="GO" id="GO:0003700">
    <property type="term" value="F:DNA-binding transcription factor activity"/>
    <property type="evidence" value="ECO:0007669"/>
    <property type="project" value="TreeGrafter"/>
</dbReference>
<dbReference type="InterPro" id="IPR028082">
    <property type="entry name" value="Peripla_BP_I"/>
</dbReference>
<keyword evidence="3" id="KW-0804">Transcription</keyword>
<reference evidence="6 7" key="1">
    <citation type="submission" date="2018-04" db="EMBL/GenBank/DDBJ databases">
        <title>Genomic Encyclopedia of Type Strains, Phase III (KMG-III): the genomes of soil and plant-associated and newly described type strains.</title>
        <authorList>
            <person name="Whitman W."/>
        </authorList>
    </citation>
    <scope>NUCLEOTIDE SEQUENCE [LARGE SCALE GENOMIC DNA]</scope>
    <source>
        <strain evidence="6 7">MA-olki</strain>
    </source>
</reference>
<dbReference type="EMBL" id="QAYE01000006">
    <property type="protein sequence ID" value="PTW45937.1"/>
    <property type="molecule type" value="Genomic_DNA"/>
</dbReference>
<dbReference type="Proteomes" id="UP000244013">
    <property type="component" value="Unassembled WGS sequence"/>
</dbReference>
<evidence type="ECO:0000256" key="2">
    <source>
        <dbReference type="ARBA" id="ARBA00023125"/>
    </source>
</evidence>
<comment type="caution">
    <text evidence="6">The sequence shown here is derived from an EMBL/GenBank/DDBJ whole genome shotgun (WGS) entry which is preliminary data.</text>
</comment>
<accession>A0A2T5U352</accession>
<dbReference type="Pfam" id="PF13377">
    <property type="entry name" value="Peripla_BP_3"/>
    <property type="match status" value="1"/>
</dbReference>
<name>A0A2T5U352_9SPHN</name>
<dbReference type="SMART" id="SM00354">
    <property type="entry name" value="HTH_LACI"/>
    <property type="match status" value="1"/>
</dbReference>
<dbReference type="Gene3D" id="3.40.50.2300">
    <property type="match status" value="2"/>
</dbReference>
<protein>
    <submittedName>
        <fullName evidence="6">LacI family transcriptional regulator</fullName>
    </submittedName>
</protein>
<dbReference type="PROSITE" id="PS50932">
    <property type="entry name" value="HTH_LACI_2"/>
    <property type="match status" value="1"/>
</dbReference>
<dbReference type="InterPro" id="IPR000843">
    <property type="entry name" value="HTH_LacI"/>
</dbReference>
<dbReference type="SUPFAM" id="SSF53822">
    <property type="entry name" value="Periplasmic binding protein-like I"/>
    <property type="match status" value="1"/>
</dbReference>
<dbReference type="PANTHER" id="PTHR30146">
    <property type="entry name" value="LACI-RELATED TRANSCRIPTIONAL REPRESSOR"/>
    <property type="match status" value="1"/>
</dbReference>